<feature type="transmembrane region" description="Helical" evidence="6">
    <location>
        <begin position="54"/>
        <end position="71"/>
    </location>
</feature>
<protein>
    <submittedName>
        <fullName evidence="7">Lysoplasmalogenase</fullName>
    </submittedName>
</protein>
<feature type="transmembrane region" description="Helical" evidence="6">
    <location>
        <begin position="157"/>
        <end position="178"/>
    </location>
</feature>
<dbReference type="Proteomes" id="UP000032568">
    <property type="component" value="Chromosome"/>
</dbReference>
<evidence type="ECO:0000256" key="3">
    <source>
        <dbReference type="ARBA" id="ARBA00022692"/>
    </source>
</evidence>
<feature type="transmembrane region" description="Helical" evidence="6">
    <location>
        <begin position="77"/>
        <end position="95"/>
    </location>
</feature>
<organism evidence="7 8">
    <name type="scientific">Thalassomonas actiniarum</name>
    <dbReference type="NCBI Taxonomy" id="485447"/>
    <lineage>
        <taxon>Bacteria</taxon>
        <taxon>Pseudomonadati</taxon>
        <taxon>Pseudomonadota</taxon>
        <taxon>Gammaproteobacteria</taxon>
        <taxon>Alteromonadales</taxon>
        <taxon>Colwelliaceae</taxon>
        <taxon>Thalassomonas</taxon>
    </lineage>
</organism>
<dbReference type="GO" id="GO:0016020">
    <property type="term" value="C:membrane"/>
    <property type="evidence" value="ECO:0007669"/>
    <property type="project" value="UniProtKB-SubCell"/>
</dbReference>
<gene>
    <name evidence="7" type="ORF">SG35_019620</name>
</gene>
<comment type="subcellular location">
    <subcellularLocation>
        <location evidence="1">Membrane</location>
        <topology evidence="1">Multi-pass membrane protein</topology>
    </subcellularLocation>
</comment>
<keyword evidence="4 6" id="KW-1133">Transmembrane helix</keyword>
<dbReference type="Pfam" id="PF07947">
    <property type="entry name" value="YhhN"/>
    <property type="match status" value="1"/>
</dbReference>
<dbReference type="InterPro" id="IPR012506">
    <property type="entry name" value="TMEM86B-like"/>
</dbReference>
<sequence length="219" mass="24238">MTIKIKLLFIFFATLYCFSILLPPYPGHWLLKMLPVALLIFSVRGWASDKTQKLFLAGLVFSVLGDFFLGYDSHHWFIFGLGAFFIAHIAYIAALMPITKINGGKTYAILAYLAGGGLVLNLLLPGLGELLVPVIAYMSILLVMAITALLSTKSNAWMMIGGLSFVISDAMIGLNKFYLSIPQAQFFIMISYYFAQYALLQGFAHSRQRQDQTGGLVAE</sequence>
<evidence type="ECO:0000256" key="1">
    <source>
        <dbReference type="ARBA" id="ARBA00004141"/>
    </source>
</evidence>
<feature type="transmembrane region" description="Helical" evidence="6">
    <location>
        <begin position="184"/>
        <end position="200"/>
    </location>
</feature>
<dbReference type="RefSeq" id="WP_044832011.1">
    <property type="nucleotide sequence ID" value="NZ_CP059735.1"/>
</dbReference>
<feature type="transmembrane region" description="Helical" evidence="6">
    <location>
        <begin position="107"/>
        <end position="124"/>
    </location>
</feature>
<dbReference type="KEGG" id="tact:SG35_019620"/>
<keyword evidence="5 6" id="KW-0472">Membrane</keyword>
<reference evidence="7 8" key="2">
    <citation type="journal article" date="2022" name="Mar. Drugs">
        <title>Bioassay-Guided Fractionation Leads to the Detection of Cholic Acid Generated by the Rare Thalassomonas sp.</title>
        <authorList>
            <person name="Pheiffer F."/>
            <person name="Schneider Y.K."/>
            <person name="Hansen E.H."/>
            <person name="Andersen J.H."/>
            <person name="Isaksson J."/>
            <person name="Busche T."/>
            <person name="R C."/>
            <person name="Kalinowski J."/>
            <person name="Zyl L.V."/>
            <person name="Trindade M."/>
        </authorList>
    </citation>
    <scope>NUCLEOTIDE SEQUENCE [LARGE SCALE GENOMIC DNA]</scope>
    <source>
        <strain evidence="7 8">A5K-106</strain>
    </source>
</reference>
<dbReference type="AlphaFoldDB" id="A0AAE9YM83"/>
<comment type="similarity">
    <text evidence="2">Belongs to the TMEM86 family.</text>
</comment>
<evidence type="ECO:0000256" key="2">
    <source>
        <dbReference type="ARBA" id="ARBA00007375"/>
    </source>
</evidence>
<keyword evidence="8" id="KW-1185">Reference proteome</keyword>
<evidence type="ECO:0000313" key="7">
    <source>
        <dbReference type="EMBL" id="WDD97512.1"/>
    </source>
</evidence>
<evidence type="ECO:0000256" key="5">
    <source>
        <dbReference type="ARBA" id="ARBA00023136"/>
    </source>
</evidence>
<evidence type="ECO:0000256" key="4">
    <source>
        <dbReference type="ARBA" id="ARBA00022989"/>
    </source>
</evidence>
<dbReference type="PANTHER" id="PTHR31885:SF6">
    <property type="entry name" value="GH04784P"/>
    <property type="match status" value="1"/>
</dbReference>
<reference evidence="7 8" key="1">
    <citation type="journal article" date="2015" name="Genome Announc.">
        <title>Draft Genome Sequences of Marine Isolates of Thalassomonas viridans and Thalassomonas actiniarum.</title>
        <authorList>
            <person name="Olonade I."/>
            <person name="van Zyl L.J."/>
            <person name="Trindade M."/>
        </authorList>
    </citation>
    <scope>NUCLEOTIDE SEQUENCE [LARGE SCALE GENOMIC DNA]</scope>
    <source>
        <strain evidence="7 8">A5K-106</strain>
    </source>
</reference>
<dbReference type="PANTHER" id="PTHR31885">
    <property type="entry name" value="GH04784P"/>
    <property type="match status" value="1"/>
</dbReference>
<proteinExistence type="inferred from homology"/>
<name>A0AAE9YM83_9GAMM</name>
<keyword evidence="3 6" id="KW-0812">Transmembrane</keyword>
<accession>A0AAE9YM83</accession>
<dbReference type="EMBL" id="CP059735">
    <property type="protein sequence ID" value="WDD97512.1"/>
    <property type="molecule type" value="Genomic_DNA"/>
</dbReference>
<feature type="transmembrane region" description="Helical" evidence="6">
    <location>
        <begin position="130"/>
        <end position="150"/>
    </location>
</feature>
<dbReference type="GO" id="GO:0016787">
    <property type="term" value="F:hydrolase activity"/>
    <property type="evidence" value="ECO:0007669"/>
    <property type="project" value="TreeGrafter"/>
</dbReference>
<evidence type="ECO:0000256" key="6">
    <source>
        <dbReference type="SAM" id="Phobius"/>
    </source>
</evidence>
<evidence type="ECO:0000313" key="8">
    <source>
        <dbReference type="Proteomes" id="UP000032568"/>
    </source>
</evidence>